<feature type="region of interest" description="Disordered" evidence="4">
    <location>
        <begin position="1789"/>
        <end position="1815"/>
    </location>
</feature>
<evidence type="ECO:0000259" key="5">
    <source>
        <dbReference type="Pfam" id="PF04048"/>
    </source>
</evidence>
<feature type="compositionally biased region" description="Acidic residues" evidence="4">
    <location>
        <begin position="1980"/>
        <end position="2014"/>
    </location>
</feature>
<comment type="similarity">
    <text evidence="3">Belongs to the SEC8 family.</text>
</comment>
<feature type="compositionally biased region" description="Low complexity" evidence="4">
    <location>
        <begin position="1890"/>
        <end position="1916"/>
    </location>
</feature>
<feature type="region of interest" description="Disordered" evidence="4">
    <location>
        <begin position="1231"/>
        <end position="1257"/>
    </location>
</feature>
<name>A0A6L0XMT9_LEIIN</name>
<comment type="function">
    <text evidence="3">Component of the exocyst complex involved in the docking of exocytic vesicles with fusion sites on the plasma membrane.</text>
</comment>
<dbReference type="SMR" id="A0A6L0XMT9"/>
<dbReference type="InterPro" id="IPR007191">
    <property type="entry name" value="Sec8_exocyst_N"/>
</dbReference>
<keyword evidence="3" id="KW-0653">Protein transport</keyword>
<dbReference type="GO" id="GO:0015031">
    <property type="term" value="P:protein transport"/>
    <property type="evidence" value="ECO:0007669"/>
    <property type="project" value="UniProtKB-KW"/>
</dbReference>
<dbReference type="InterPro" id="IPR039682">
    <property type="entry name" value="Sec8/EXOC4"/>
</dbReference>
<dbReference type="GO" id="GO:0006612">
    <property type="term" value="P:protein targeting to membrane"/>
    <property type="evidence" value="ECO:0007669"/>
    <property type="project" value="UniProtKB-UniRule"/>
</dbReference>
<evidence type="ECO:0000313" key="6">
    <source>
        <dbReference type="EMBL" id="CAC9486673.1"/>
    </source>
</evidence>
<dbReference type="EMBL" id="LR812954">
    <property type="protein sequence ID" value="CAC9486673.1"/>
    <property type="molecule type" value="Genomic_DNA"/>
</dbReference>
<dbReference type="GO" id="GO:0006893">
    <property type="term" value="P:Golgi to plasma membrane transport"/>
    <property type="evidence" value="ECO:0007669"/>
    <property type="project" value="TreeGrafter"/>
</dbReference>
<feature type="compositionally biased region" description="Polar residues" evidence="4">
    <location>
        <begin position="625"/>
        <end position="635"/>
    </location>
</feature>
<protein>
    <recommendedName>
        <fullName evidence="3">Exocyst complex component Sec8</fullName>
    </recommendedName>
</protein>
<accession>A0A6L0XMT9</accession>
<feature type="compositionally biased region" description="Low complexity" evidence="4">
    <location>
        <begin position="1841"/>
        <end position="1856"/>
    </location>
</feature>
<feature type="compositionally biased region" description="Low complexity" evidence="4">
    <location>
        <begin position="1957"/>
        <end position="1978"/>
    </location>
</feature>
<evidence type="ECO:0000256" key="4">
    <source>
        <dbReference type="SAM" id="MobiDB-lite"/>
    </source>
</evidence>
<sequence>MGVCVPHILVSPSFVRHIKAHIHTHTHTLRKLAFPASNQAHIHALNSLHALVVLATKAAPLVIYTFSVTCGDFNFFSFFVLALDFGPSVGACLCLWACACACDLLPLLLRTMCAWRFSAGSNRGATGGGLGAGGAFGGAAPGSSTPFSTGLGGIQVSSTAGALLRQNAVPRAGGSDFGRIGDSANTASARFPLSADAAAEALAVVGQHKGVVHPLSDEDDADEDDVYEESEEGYNSDDDGHGGERSLPAKTAEAAASAFVKGTSRSFGPVAGAGGDLNSGAEAKGTGGSAIAASNAQRSALIAANLSRQLFKAKMPDSAASAKDQDELDEEDLDQLSAVDRDFVMNTKDLFDDVDAELLGEDFVPHEHVVGIIASEATGGEASPDEIDDNLVDYKDLEAEINADLADYIDAHHQEFNNAICDFSEMVLAVSGSDDTLAQFKKELADAIVSLESHAGELKVLRLRAAKSLFMADALEHIQEVVLAEAEVKGLLQNRHYLAAVQTLQAQARLLASDELKGVRAVQTLRDTHNATISTLHHLIIDDLLACVFRHERLVEADAQLLQEMLDSSERDTKDTNAAAPSVQHTIYKYWKMAGVGTPGSGHPDDDEDDAGEVDRDGGLGAATHNGTAAASTKTAGVGGPARKDRTLSAIIETLIDDPTDDQVFSNYLKFVPLCVKSLMLLGKIDHCHETFFSRATRSMERFIAHFLCLYDAWRRRTRSGASLSYDEAEAAIRGTHVRALDLACDLISFDEAVATIQARDLRSMLGALFTELEKILRNAAYLQKVVLVAHFPFVSPFVVQPAPFVPEATSRQWNVMDVPLRNKMWLHDTLTTALDYAQKCVRDAPAQSDKSSPRSFPAGGGDSNAGDAMAKFLEFFNADAVLASLKAEAEEKDVAAAAAAAAATTPVNLKTSGGVTPNTDTAASDASPFLAFGRSKPCLTLQSILNLVDSACAQTRAIFPAAEAVLRKLQLAISAELRDAVRMKLVAEVQALLQEWDLQVLWSQLNYHIEFVFHVICDAKESQDETDDAVTLLPFLRQKNLISRVQRTATIMLDSDKQGDDTTTLDRLLSTYASGGLLRMVEETGTVSFSLVGAVKKAQADMRKARERQASQFDVMQCDKAKLIAFTDSGLGGGGVGGAGAPLVLLHASMLRRWFVFTAMNALTCYECAARFYSRSCDRVPEFRLLSEEECVVGFFKRFLRATYIPTLHAFHSQQLQLLLMSIGDSGGTSAAGATPSASPPPADAGSTTSRSGKAPAAMKTLSGAWPTVVVDEVQHPILACVQYVGQVLAKVSDVRRILPDSLTGEVEQNTSEALIMELVVFLKRQVEWLGRGTLAHRLLDKPFQDAFSGMPNRRWAALVDEENILDAHRYIDQDLYRYYELNSDERTSGHEYNRSTVSVLEAMRVLETSSAASPGDGGDAGAAEAELDQHIGRMEPRDICVRDDSTLVAFALLCTSAEWLCDVLLRYLWPSRRKARNYTDCCVPGYCFAHEMRVSDATSFVLVDGDYTAQQKVRLSGHLVRLCSLAQVALFHLSVEARFLAFLFLPQLRDVSYDVVAVSSAADMFVQAYARRVHNFYAILRQHLHAKKIKYTCLTAGKPASELILMELAHLRDKAISQAGLVRLRTDLLVMQTTLQLVLPTDSDVRLAVSRFFLRPVLFLRYIFNKDVVNEIVSSLDYLNFSTKEVEVLIRLVFRQVSGANDDTLAVQQIQFFYQKLKTIRNLCYAGNRTGGGSSVVSEPLLLPDGGGSSVGAIGGGGLPPFVPLSTNAAAVAAAALDGGDDYHSGAFSYDDGGSDASDSQPPPLPLSSATRSRQSAAGCLAASPSILAPPKSVPVSTSASAAAAPVSTRPAASSEEDEEDEESEEDEETPEASTTLQPDRQRPQRPIPRGTDGACSSMSAAAPAGAEATALGSRLARRVDPTSLPDTPCLHSSSAAAAKPALARPVVPPLATTPFKGAPSKAPAPAAKTGAVKVEASSEENEDDEEYEYEEEETSEYEEEDEEDEEEEDEAAPAPAPTDRRPPHPGLHPAGSPTNGAAAAIRRPSASSAFAPK</sequence>
<dbReference type="GO" id="GO:0090522">
    <property type="term" value="P:vesicle tethering involved in exocytosis"/>
    <property type="evidence" value="ECO:0007669"/>
    <property type="project" value="UniProtKB-UniRule"/>
</dbReference>
<dbReference type="PANTHER" id="PTHR14146:SF0">
    <property type="entry name" value="EXOCYST COMPLEX COMPONENT 4"/>
    <property type="match status" value="1"/>
</dbReference>
<feature type="region of interest" description="Disordered" evidence="4">
    <location>
        <begin position="212"/>
        <end position="250"/>
    </location>
</feature>
<feature type="compositionally biased region" description="Low complexity" evidence="4">
    <location>
        <begin position="1938"/>
        <end position="1948"/>
    </location>
</feature>
<keyword evidence="2 3" id="KW-0268">Exocytosis</keyword>
<dbReference type="Proteomes" id="UP000255414">
    <property type="component" value="Chromosome 21"/>
</dbReference>
<feature type="compositionally biased region" description="Low complexity" evidence="4">
    <location>
        <begin position="1789"/>
        <end position="1802"/>
    </location>
</feature>
<dbReference type="GO" id="GO:0006904">
    <property type="term" value="P:vesicle docking involved in exocytosis"/>
    <property type="evidence" value="ECO:0007669"/>
    <property type="project" value="InterPro"/>
</dbReference>
<dbReference type="OMA" id="MEPRDIC"/>
<gene>
    <name evidence="6" type="ORF">LINF_210024000</name>
</gene>
<feature type="compositionally biased region" description="Low complexity" evidence="4">
    <location>
        <begin position="2040"/>
        <end position="2056"/>
    </location>
</feature>
<evidence type="ECO:0000313" key="7">
    <source>
        <dbReference type="Proteomes" id="UP000255414"/>
    </source>
</evidence>
<feature type="region of interest" description="Disordered" evidence="4">
    <location>
        <begin position="1841"/>
        <end position="2056"/>
    </location>
</feature>
<feature type="compositionally biased region" description="Acidic residues" evidence="4">
    <location>
        <begin position="217"/>
        <end position="237"/>
    </location>
</feature>
<dbReference type="GO" id="GO:0000145">
    <property type="term" value="C:exocyst"/>
    <property type="evidence" value="ECO:0007669"/>
    <property type="project" value="UniProtKB-UniRule"/>
</dbReference>
<organism evidence="6 7">
    <name type="scientific">Leishmania infantum</name>
    <dbReference type="NCBI Taxonomy" id="5671"/>
    <lineage>
        <taxon>Eukaryota</taxon>
        <taxon>Discoba</taxon>
        <taxon>Euglenozoa</taxon>
        <taxon>Kinetoplastea</taxon>
        <taxon>Metakinetoplastina</taxon>
        <taxon>Trypanosomatida</taxon>
        <taxon>Trypanosomatidae</taxon>
        <taxon>Leishmaniinae</taxon>
        <taxon>Leishmania</taxon>
    </lineage>
</organism>
<feature type="compositionally biased region" description="Acidic residues" evidence="4">
    <location>
        <begin position="1857"/>
        <end position="1873"/>
    </location>
</feature>
<proteinExistence type="inferred from homology"/>
<evidence type="ECO:0000256" key="2">
    <source>
        <dbReference type="ARBA" id="ARBA00022483"/>
    </source>
</evidence>
<feature type="domain" description="Exocyst complex component Sec8 N-terminal" evidence="5">
    <location>
        <begin position="391"/>
        <end position="482"/>
    </location>
</feature>
<reference evidence="6" key="1">
    <citation type="submission" date="2020-06" db="EMBL/GenBank/DDBJ databases">
        <authorList>
            <person name="Gonzalez-de la Fuente S."/>
            <person name="Peiro-Pastor R."/>
            <person name="Rastrojo A."/>
            <person name="Moreno J."/>
            <person name="Carrasco-Ramiro F."/>
            <person name="Requena JM."/>
            <person name="Aguado B."/>
        </authorList>
    </citation>
    <scope>NUCLEOTIDE SEQUENCE</scope>
</reference>
<keyword evidence="1 3" id="KW-0813">Transport</keyword>
<evidence type="ECO:0000256" key="1">
    <source>
        <dbReference type="ARBA" id="ARBA00022448"/>
    </source>
</evidence>
<feature type="region of interest" description="Disordered" evidence="4">
    <location>
        <begin position="598"/>
        <end position="641"/>
    </location>
</feature>
<dbReference type="PANTHER" id="PTHR14146">
    <property type="entry name" value="EXOCYST COMPLEX COMPONENT 4"/>
    <property type="match status" value="1"/>
</dbReference>
<dbReference type="Pfam" id="PF04048">
    <property type="entry name" value="Sec8_N"/>
    <property type="match status" value="1"/>
</dbReference>
<evidence type="ECO:0000256" key="3">
    <source>
        <dbReference type="RuleBase" id="RU367079"/>
    </source>
</evidence>